<evidence type="ECO:0000256" key="1">
    <source>
        <dbReference type="SAM" id="MobiDB-lite"/>
    </source>
</evidence>
<comment type="caution">
    <text evidence="2">The sequence shown here is derived from an EMBL/GenBank/DDBJ whole genome shotgun (WGS) entry which is preliminary data.</text>
</comment>
<accession>A0A3S3PV11</accession>
<sequence>MASDSHINVPKVDTKSKPNKITHGQTIPKDEAALIHKRTLSYGEEGSSLSALLQTASILFLPFSYYLLAAAAAAASKLGLAQVNARGLVETVMSTRKRGGRCLWVLGRRLWITTCLLDMGGSAVTASSGKGGSLPILQGLNRSRKLLYYSAQLRFLTPCPLSEREARAEIGA</sequence>
<proteinExistence type="predicted"/>
<dbReference type="AlphaFoldDB" id="A0A3S3PV11"/>
<protein>
    <submittedName>
        <fullName evidence="2">Uncharacterized protein</fullName>
    </submittedName>
</protein>
<gene>
    <name evidence="2" type="ORF">CKAN_02773400</name>
</gene>
<reference evidence="2 3" key="1">
    <citation type="journal article" date="2019" name="Nat. Plants">
        <title>Stout camphor tree genome fills gaps in understanding of flowering plant genome evolution.</title>
        <authorList>
            <person name="Chaw S.M."/>
            <person name="Liu Y.C."/>
            <person name="Wu Y.W."/>
            <person name="Wang H.Y."/>
            <person name="Lin C.I."/>
            <person name="Wu C.S."/>
            <person name="Ke H.M."/>
            <person name="Chang L.Y."/>
            <person name="Hsu C.Y."/>
            <person name="Yang H.T."/>
            <person name="Sudianto E."/>
            <person name="Hsu M.H."/>
            <person name="Wu K.P."/>
            <person name="Wang L.N."/>
            <person name="Leebens-Mack J.H."/>
            <person name="Tsai I.J."/>
        </authorList>
    </citation>
    <scope>NUCLEOTIDE SEQUENCE [LARGE SCALE GENOMIC DNA]</scope>
    <source>
        <strain evidence="3">cv. Chaw 1501</strain>
        <tissue evidence="2">Young leaves</tissue>
    </source>
</reference>
<feature type="region of interest" description="Disordered" evidence="1">
    <location>
        <begin position="1"/>
        <end position="23"/>
    </location>
</feature>
<evidence type="ECO:0000313" key="2">
    <source>
        <dbReference type="EMBL" id="RWR98220.1"/>
    </source>
</evidence>
<keyword evidence="3" id="KW-1185">Reference proteome</keyword>
<dbReference type="EMBL" id="QPKB01000876">
    <property type="protein sequence ID" value="RWR98220.1"/>
    <property type="molecule type" value="Genomic_DNA"/>
</dbReference>
<evidence type="ECO:0000313" key="3">
    <source>
        <dbReference type="Proteomes" id="UP000283530"/>
    </source>
</evidence>
<name>A0A3S3PV11_9MAGN</name>
<dbReference type="Proteomes" id="UP000283530">
    <property type="component" value="Unassembled WGS sequence"/>
</dbReference>
<organism evidence="2 3">
    <name type="scientific">Cinnamomum micranthum f. kanehirae</name>
    <dbReference type="NCBI Taxonomy" id="337451"/>
    <lineage>
        <taxon>Eukaryota</taxon>
        <taxon>Viridiplantae</taxon>
        <taxon>Streptophyta</taxon>
        <taxon>Embryophyta</taxon>
        <taxon>Tracheophyta</taxon>
        <taxon>Spermatophyta</taxon>
        <taxon>Magnoliopsida</taxon>
        <taxon>Magnoliidae</taxon>
        <taxon>Laurales</taxon>
        <taxon>Lauraceae</taxon>
        <taxon>Cinnamomum</taxon>
    </lineage>
</organism>